<name>A0ABN9QB85_9DINO</name>
<evidence type="ECO:0000313" key="2">
    <source>
        <dbReference type="EMBL" id="CAK0803149.1"/>
    </source>
</evidence>
<dbReference type="EMBL" id="CAUYUJ010002958">
    <property type="protein sequence ID" value="CAK0803149.1"/>
    <property type="molecule type" value="Genomic_DNA"/>
</dbReference>
<comment type="caution">
    <text evidence="2">The sequence shown here is derived from an EMBL/GenBank/DDBJ whole genome shotgun (WGS) entry which is preliminary data.</text>
</comment>
<feature type="compositionally biased region" description="Low complexity" evidence="1">
    <location>
        <begin position="10"/>
        <end position="21"/>
    </location>
</feature>
<reference evidence="2" key="1">
    <citation type="submission" date="2023-10" db="EMBL/GenBank/DDBJ databases">
        <authorList>
            <person name="Chen Y."/>
            <person name="Shah S."/>
            <person name="Dougan E. K."/>
            <person name="Thang M."/>
            <person name="Chan C."/>
        </authorList>
    </citation>
    <scope>NUCLEOTIDE SEQUENCE [LARGE SCALE GENOMIC DNA]</scope>
</reference>
<evidence type="ECO:0000256" key="1">
    <source>
        <dbReference type="SAM" id="MobiDB-lite"/>
    </source>
</evidence>
<protein>
    <submittedName>
        <fullName evidence="2">Uncharacterized protein</fullName>
    </submittedName>
</protein>
<feature type="region of interest" description="Disordered" evidence="1">
    <location>
        <begin position="1"/>
        <end position="80"/>
    </location>
</feature>
<feature type="non-terminal residue" evidence="2">
    <location>
        <position position="384"/>
    </location>
</feature>
<dbReference type="Proteomes" id="UP001189429">
    <property type="component" value="Unassembled WGS sequence"/>
</dbReference>
<proteinExistence type="predicted"/>
<keyword evidence="3" id="KW-1185">Reference proteome</keyword>
<evidence type="ECO:0000313" key="3">
    <source>
        <dbReference type="Proteomes" id="UP001189429"/>
    </source>
</evidence>
<organism evidence="2 3">
    <name type="scientific">Prorocentrum cordatum</name>
    <dbReference type="NCBI Taxonomy" id="2364126"/>
    <lineage>
        <taxon>Eukaryota</taxon>
        <taxon>Sar</taxon>
        <taxon>Alveolata</taxon>
        <taxon>Dinophyceae</taxon>
        <taxon>Prorocentrales</taxon>
        <taxon>Prorocentraceae</taxon>
        <taxon>Prorocentrum</taxon>
    </lineage>
</organism>
<sequence>MDGAREREGAAAPRAGHAPAPRAERRPGAAAPPPGGANARRGQGGGCLREARLRRTGALSPLPPELEEQPCGLDERDAGPPAAGAALKSLAGSLQFPAALKGPIWLSVAGSLRDRLKRARVCMLGMSSEAEQERCMAQMRQRFLAYCSHFMAEKARDLAVRVQAAKAARDLRATVAMIPPEISPFVLAQDDDPREMVTADGFVKSLFHLPRVADVLALRGVSRGIHDIAGSIHRLERALPEFLDEAEGVGSPMGRGPRAGGTSPPGAVMRSFSRTRTFAGSVSFDDPCSITLRLDENKYSGPAYYVLRLMYELGQVVALSFFSGAVAGDGRLLLRLHHLSACHDESAVRKAAASVLDASLLGSVHSDDEFEREKTVKSAEQSTW</sequence>
<accession>A0ABN9QB85</accession>
<gene>
    <name evidence="2" type="ORF">PCOR1329_LOCUS10435</name>
</gene>